<reference evidence="2 3" key="1">
    <citation type="submission" date="2024-01" db="EMBL/GenBank/DDBJ databases">
        <title>Genome assemblies of Stephania.</title>
        <authorList>
            <person name="Yang L."/>
        </authorList>
    </citation>
    <scope>NUCLEOTIDE SEQUENCE [LARGE SCALE GENOMIC DNA]</scope>
    <source>
        <strain evidence="2">QJT</strain>
        <tissue evidence="2">Leaf</tissue>
    </source>
</reference>
<sequence>MSSIGNNSNTTKVSPNATLTTTNSTHASSQRKSTELTQNKVREVAHSFDNALLMCTLKGALDNCQQSAPNSAIKMICFTSTSMEDIN</sequence>
<gene>
    <name evidence="2" type="ORF">Sjap_010194</name>
</gene>
<evidence type="ECO:0000313" key="2">
    <source>
        <dbReference type="EMBL" id="KAK9129707.1"/>
    </source>
</evidence>
<name>A0AAP0JB56_9MAGN</name>
<comment type="caution">
    <text evidence="2">The sequence shown here is derived from an EMBL/GenBank/DDBJ whole genome shotgun (WGS) entry which is preliminary data.</text>
</comment>
<dbReference type="Proteomes" id="UP001417504">
    <property type="component" value="Unassembled WGS sequence"/>
</dbReference>
<dbReference type="EMBL" id="JBBNAE010000004">
    <property type="protein sequence ID" value="KAK9129707.1"/>
    <property type="molecule type" value="Genomic_DNA"/>
</dbReference>
<evidence type="ECO:0000313" key="3">
    <source>
        <dbReference type="Proteomes" id="UP001417504"/>
    </source>
</evidence>
<keyword evidence="3" id="KW-1185">Reference proteome</keyword>
<evidence type="ECO:0000256" key="1">
    <source>
        <dbReference type="SAM" id="MobiDB-lite"/>
    </source>
</evidence>
<dbReference type="AlphaFoldDB" id="A0AAP0JB56"/>
<protein>
    <submittedName>
        <fullName evidence="2">Uncharacterized protein</fullName>
    </submittedName>
</protein>
<feature type="region of interest" description="Disordered" evidence="1">
    <location>
        <begin position="1"/>
        <end position="39"/>
    </location>
</feature>
<accession>A0AAP0JB56</accession>
<organism evidence="2 3">
    <name type="scientific">Stephania japonica</name>
    <dbReference type="NCBI Taxonomy" id="461633"/>
    <lineage>
        <taxon>Eukaryota</taxon>
        <taxon>Viridiplantae</taxon>
        <taxon>Streptophyta</taxon>
        <taxon>Embryophyta</taxon>
        <taxon>Tracheophyta</taxon>
        <taxon>Spermatophyta</taxon>
        <taxon>Magnoliopsida</taxon>
        <taxon>Ranunculales</taxon>
        <taxon>Menispermaceae</taxon>
        <taxon>Menispermoideae</taxon>
        <taxon>Cissampelideae</taxon>
        <taxon>Stephania</taxon>
    </lineage>
</organism>
<proteinExistence type="predicted"/>